<protein>
    <recommendedName>
        <fullName evidence="10 13">tRNA-2-methylthio-N(6)-dimethylallyladenosine synthase</fullName>
        <ecNumber evidence="8 13">2.8.4.3</ecNumber>
    </recommendedName>
    <alternativeName>
        <fullName evidence="12 13">(Dimethylallyl)adenosine tRNA methylthiotransferase MiaB</fullName>
    </alternativeName>
    <alternativeName>
        <fullName evidence="11 13">tRNA-i(6)A37 methylthiotransferase</fullName>
    </alternativeName>
</protein>
<feature type="binding site" evidence="13">
    <location>
        <position position="169"/>
    </location>
    <ligand>
        <name>[4Fe-4S] cluster</name>
        <dbReference type="ChEBI" id="CHEBI:49883"/>
        <label>2</label>
        <note>4Fe-4S-S-AdoMet</note>
    </ligand>
</feature>
<dbReference type="FunFam" id="3.40.50.12160:FF:000003">
    <property type="entry name" value="CDK5 regulatory subunit-associated protein 1"/>
    <property type="match status" value="1"/>
</dbReference>
<keyword evidence="6 13" id="KW-0408">Iron</keyword>
<evidence type="ECO:0000256" key="1">
    <source>
        <dbReference type="ARBA" id="ARBA00003234"/>
    </source>
</evidence>
<evidence type="ECO:0000256" key="8">
    <source>
        <dbReference type="ARBA" id="ARBA00033765"/>
    </source>
</evidence>
<evidence type="ECO:0000313" key="18">
    <source>
        <dbReference type="Proteomes" id="UP000426444"/>
    </source>
</evidence>
<comment type="function">
    <text evidence="1 13">Catalyzes the methylthiolation of N6-(dimethylallyl)adenosine (i(6)A), leading to the formation of 2-methylthio-N6-(dimethylallyl)adenosine (ms(2)i(6)A) at position 37 in tRNAs that read codons beginning with uridine.</text>
</comment>
<evidence type="ECO:0000256" key="7">
    <source>
        <dbReference type="ARBA" id="ARBA00023014"/>
    </source>
</evidence>
<evidence type="ECO:0000256" key="4">
    <source>
        <dbReference type="ARBA" id="ARBA00022691"/>
    </source>
</evidence>
<dbReference type="FunFam" id="3.80.30.20:FF:000001">
    <property type="entry name" value="tRNA-2-methylthio-N(6)-dimethylallyladenosine synthase 2"/>
    <property type="match status" value="1"/>
</dbReference>
<evidence type="ECO:0000256" key="3">
    <source>
        <dbReference type="ARBA" id="ARBA00022679"/>
    </source>
</evidence>
<dbReference type="Pfam" id="PF00919">
    <property type="entry name" value="UPF0004"/>
    <property type="match status" value="1"/>
</dbReference>
<dbReference type="GO" id="GO:0005829">
    <property type="term" value="C:cytosol"/>
    <property type="evidence" value="ECO:0007669"/>
    <property type="project" value="TreeGrafter"/>
</dbReference>
<feature type="binding site" evidence="13">
    <location>
        <position position="166"/>
    </location>
    <ligand>
        <name>[4Fe-4S] cluster</name>
        <dbReference type="ChEBI" id="CHEBI:49883"/>
        <label>2</label>
        <note>4Fe-4S-S-AdoMet</note>
    </ligand>
</feature>
<dbReference type="InterPro" id="IPR013848">
    <property type="entry name" value="Methylthiotransferase_N"/>
</dbReference>
<keyword evidence="18" id="KW-1185">Reference proteome</keyword>
<keyword evidence="3 13" id="KW-0808">Transferase</keyword>
<evidence type="ECO:0000256" key="6">
    <source>
        <dbReference type="ARBA" id="ARBA00023004"/>
    </source>
</evidence>
<comment type="subcellular location">
    <subcellularLocation>
        <location evidence="13">Cytoplasm</location>
    </subcellularLocation>
</comment>
<dbReference type="PANTHER" id="PTHR43020:SF2">
    <property type="entry name" value="MITOCHONDRIAL TRNA METHYLTHIOTRANSFERASE CDK5RAP1"/>
    <property type="match status" value="1"/>
</dbReference>
<dbReference type="SUPFAM" id="SSF102114">
    <property type="entry name" value="Radical SAM enzymes"/>
    <property type="match status" value="1"/>
</dbReference>
<dbReference type="PROSITE" id="PS51918">
    <property type="entry name" value="RADICAL_SAM"/>
    <property type="match status" value="1"/>
</dbReference>
<dbReference type="SFLD" id="SFLDF00273">
    <property type="entry name" value="(dimethylallyl)adenosine_tRNA"/>
    <property type="match status" value="1"/>
</dbReference>
<feature type="domain" description="Radical SAM core" evidence="16">
    <location>
        <begin position="148"/>
        <end position="378"/>
    </location>
</feature>
<evidence type="ECO:0000259" key="15">
    <source>
        <dbReference type="PROSITE" id="PS51449"/>
    </source>
</evidence>
<dbReference type="InterPro" id="IPR058240">
    <property type="entry name" value="rSAM_sf"/>
</dbReference>
<dbReference type="PROSITE" id="PS51449">
    <property type="entry name" value="MTTASE_N"/>
    <property type="match status" value="1"/>
</dbReference>
<dbReference type="SFLD" id="SFLDG01082">
    <property type="entry name" value="B12-binding_domain_containing"/>
    <property type="match status" value="1"/>
</dbReference>
<dbReference type="Gene3D" id="3.80.30.20">
    <property type="entry name" value="tm_1862 like domain"/>
    <property type="match status" value="1"/>
</dbReference>
<organism evidence="17 18">
    <name type="scientific">Candidatus Syntrophocurvum alkaliphilum</name>
    <dbReference type="NCBI Taxonomy" id="2293317"/>
    <lineage>
        <taxon>Bacteria</taxon>
        <taxon>Bacillati</taxon>
        <taxon>Bacillota</taxon>
        <taxon>Clostridia</taxon>
        <taxon>Eubacteriales</taxon>
        <taxon>Syntrophomonadaceae</taxon>
        <taxon>Candidatus Syntrophocurvum</taxon>
    </lineage>
</organism>
<evidence type="ECO:0000256" key="10">
    <source>
        <dbReference type="ARBA" id="ARBA00068570"/>
    </source>
</evidence>
<keyword evidence="4 13" id="KW-0949">S-adenosyl-L-methionine</keyword>
<dbReference type="OrthoDB" id="9805215at2"/>
<name>A0A6I6DAR9_9FIRM</name>
<comment type="cofactor">
    <cofactor evidence="13">
        <name>[4Fe-4S] cluster</name>
        <dbReference type="ChEBI" id="CHEBI:49883"/>
    </cofactor>
    <text evidence="13">Binds 2 [4Fe-4S] clusters. One cluster is coordinated with 3 cysteines and an exchangeable S-adenosyl-L-methionine.</text>
</comment>
<feature type="binding site" evidence="13">
    <location>
        <position position="18"/>
    </location>
    <ligand>
        <name>[4Fe-4S] cluster</name>
        <dbReference type="ChEBI" id="CHEBI:49883"/>
        <label>1</label>
    </ligand>
</feature>
<dbReference type="RefSeq" id="WP_156203338.1">
    <property type="nucleotide sequence ID" value="NZ_CP046457.1"/>
</dbReference>
<dbReference type="CDD" id="cd01335">
    <property type="entry name" value="Radical_SAM"/>
    <property type="match status" value="1"/>
</dbReference>
<evidence type="ECO:0000256" key="11">
    <source>
        <dbReference type="ARBA" id="ARBA00080698"/>
    </source>
</evidence>
<evidence type="ECO:0000256" key="12">
    <source>
        <dbReference type="ARBA" id="ARBA00081141"/>
    </source>
</evidence>
<keyword evidence="13" id="KW-0963">Cytoplasm</keyword>
<keyword evidence="5 13" id="KW-0479">Metal-binding</keyword>
<evidence type="ECO:0000256" key="2">
    <source>
        <dbReference type="ARBA" id="ARBA00022485"/>
    </source>
</evidence>
<evidence type="ECO:0000256" key="5">
    <source>
        <dbReference type="ARBA" id="ARBA00022723"/>
    </source>
</evidence>
<evidence type="ECO:0000259" key="14">
    <source>
        <dbReference type="PROSITE" id="PS50926"/>
    </source>
</evidence>
<keyword evidence="2 13" id="KW-0004">4Fe-4S</keyword>
<dbReference type="SFLD" id="SFLDS00029">
    <property type="entry name" value="Radical_SAM"/>
    <property type="match status" value="1"/>
</dbReference>
<dbReference type="Pfam" id="PF04055">
    <property type="entry name" value="Radical_SAM"/>
    <property type="match status" value="1"/>
</dbReference>
<dbReference type="GO" id="GO:0051539">
    <property type="term" value="F:4 iron, 4 sulfur cluster binding"/>
    <property type="evidence" value="ECO:0007669"/>
    <property type="project" value="UniProtKB-UniRule"/>
</dbReference>
<reference evidence="18" key="1">
    <citation type="journal article" date="2019" name="Microbiology">
        <title>Complete Genome Sequence of an Uncultured Bacterium of the Candidate Phylum Bipolaricaulota.</title>
        <authorList>
            <person name="Kadnikov V.V."/>
            <person name="Mardanov A.V."/>
            <person name="Beletsky A.V."/>
            <person name="Frank Y.A."/>
            <person name="Karnachuk O.V."/>
            <person name="Ravin N.V."/>
        </authorList>
    </citation>
    <scope>NUCLEOTIDE SEQUENCE [LARGE SCALE GENOMIC DNA]</scope>
</reference>
<dbReference type="EC" id="2.8.4.3" evidence="8 13"/>
<evidence type="ECO:0000256" key="9">
    <source>
        <dbReference type="ARBA" id="ARBA00051425"/>
    </source>
</evidence>
<comment type="similarity">
    <text evidence="13">Belongs to the methylthiotransferase family. MiaB subfamily.</text>
</comment>
<keyword evidence="7 13" id="KW-0411">Iron-sulfur</keyword>
<feature type="domain" description="TRAM" evidence="14">
    <location>
        <begin position="381"/>
        <end position="444"/>
    </location>
</feature>
<dbReference type="SMART" id="SM00729">
    <property type="entry name" value="Elp3"/>
    <property type="match status" value="1"/>
</dbReference>
<feature type="binding site" evidence="13">
    <location>
        <position position="54"/>
    </location>
    <ligand>
        <name>[4Fe-4S] cluster</name>
        <dbReference type="ChEBI" id="CHEBI:49883"/>
        <label>1</label>
    </ligand>
</feature>
<dbReference type="InterPro" id="IPR020612">
    <property type="entry name" value="Methylthiotransferase_CS"/>
</dbReference>
<dbReference type="InterPro" id="IPR005839">
    <property type="entry name" value="Methylthiotransferase"/>
</dbReference>
<dbReference type="InterPro" id="IPR038135">
    <property type="entry name" value="Methylthiotransferase_N_sf"/>
</dbReference>
<dbReference type="SFLD" id="SFLDG01061">
    <property type="entry name" value="methylthiotransferase"/>
    <property type="match status" value="1"/>
</dbReference>
<dbReference type="KEGG" id="salq:SYNTR_0846"/>
<dbReference type="InterPro" id="IPR006638">
    <property type="entry name" value="Elp3/MiaA/NifB-like_rSAM"/>
</dbReference>
<evidence type="ECO:0000259" key="16">
    <source>
        <dbReference type="PROSITE" id="PS51918"/>
    </source>
</evidence>
<dbReference type="NCBIfam" id="TIGR01574">
    <property type="entry name" value="miaB-methiolase"/>
    <property type="match status" value="1"/>
</dbReference>
<dbReference type="InterPro" id="IPR007197">
    <property type="entry name" value="rSAM"/>
</dbReference>
<dbReference type="PROSITE" id="PS50926">
    <property type="entry name" value="TRAM"/>
    <property type="match status" value="1"/>
</dbReference>
<dbReference type="GO" id="GO:0046872">
    <property type="term" value="F:metal ion binding"/>
    <property type="evidence" value="ECO:0007669"/>
    <property type="project" value="UniProtKB-KW"/>
</dbReference>
<dbReference type="EMBL" id="CP046457">
    <property type="protein sequence ID" value="QGT99439.1"/>
    <property type="molecule type" value="Genomic_DNA"/>
</dbReference>
<evidence type="ECO:0000313" key="17">
    <source>
        <dbReference type="EMBL" id="QGT99439.1"/>
    </source>
</evidence>
<sequence>MVDYSEEIKKYHILTYGCQMNVRDSEIIAGLVESMGYIETNSPSDADLVIFNTCSVRHSAENKVYGKLGEINKFKKNNKELLIAFGGCMAQLNEVQQKLKNTGVDILFGTHNVHELPRLIEEANQEKNPILRVWDKEGTVVESLPSKRKEGISAFVNIMYGCNNFCSYCIVPYTRGRERSREPQDIVAEIKELAELGYKEVTLLGQNVNSYGKGLQNETDFSRLLYKVNEINGIERIRFTTSHPKDMSDNLIDAIRNNNKVCEHIHVPLQAGSNKVLKLMNRNYTRDHYLELTKRMRDRIPGVSITSDLIVGFPGETEQDFEDTLDMVDKVKFDAAFTFMYSVRTGTKAASLEEQIELETKKERLNRLNKLQYSIATEINKSLEGKTVEILVEGTSKTNTERLTGRTRCNRIIIFSGSKDLIGQLINVRIEEGKTFSLFGDYVS</sequence>
<dbReference type="GO" id="GO:0035597">
    <property type="term" value="F:tRNA-2-methylthio-N(6)-dimethylallyladenosine(37) synthase activity"/>
    <property type="evidence" value="ECO:0007669"/>
    <property type="project" value="UniProtKB-EC"/>
</dbReference>
<dbReference type="Gene3D" id="3.40.50.12160">
    <property type="entry name" value="Methylthiotransferase, N-terminal domain"/>
    <property type="match status" value="1"/>
</dbReference>
<accession>A0A6I6DAR9</accession>
<feature type="binding site" evidence="13">
    <location>
        <position position="162"/>
    </location>
    <ligand>
        <name>[4Fe-4S] cluster</name>
        <dbReference type="ChEBI" id="CHEBI:49883"/>
        <label>2</label>
        <note>4Fe-4S-S-AdoMet</note>
    </ligand>
</feature>
<feature type="domain" description="MTTase N-terminal" evidence="15">
    <location>
        <begin position="9"/>
        <end position="125"/>
    </location>
</feature>
<dbReference type="InterPro" id="IPR002792">
    <property type="entry name" value="TRAM_dom"/>
</dbReference>
<comment type="catalytic activity">
    <reaction evidence="9 13">
        <text>N(6)-dimethylallyladenosine(37) in tRNA + (sulfur carrier)-SH + AH2 + 2 S-adenosyl-L-methionine = 2-methylsulfanyl-N(6)-dimethylallyladenosine(37) in tRNA + (sulfur carrier)-H + 5'-deoxyadenosine + L-methionine + A + S-adenosyl-L-homocysteine + 2 H(+)</text>
        <dbReference type="Rhea" id="RHEA:37067"/>
        <dbReference type="Rhea" id="RHEA-COMP:10375"/>
        <dbReference type="Rhea" id="RHEA-COMP:10376"/>
        <dbReference type="Rhea" id="RHEA-COMP:14737"/>
        <dbReference type="Rhea" id="RHEA-COMP:14739"/>
        <dbReference type="ChEBI" id="CHEBI:13193"/>
        <dbReference type="ChEBI" id="CHEBI:15378"/>
        <dbReference type="ChEBI" id="CHEBI:17319"/>
        <dbReference type="ChEBI" id="CHEBI:17499"/>
        <dbReference type="ChEBI" id="CHEBI:29917"/>
        <dbReference type="ChEBI" id="CHEBI:57844"/>
        <dbReference type="ChEBI" id="CHEBI:57856"/>
        <dbReference type="ChEBI" id="CHEBI:59789"/>
        <dbReference type="ChEBI" id="CHEBI:64428"/>
        <dbReference type="ChEBI" id="CHEBI:74415"/>
        <dbReference type="ChEBI" id="CHEBI:74417"/>
        <dbReference type="EC" id="2.8.4.3"/>
    </reaction>
</comment>
<evidence type="ECO:0000256" key="13">
    <source>
        <dbReference type="HAMAP-Rule" id="MF_01864"/>
    </source>
</evidence>
<dbReference type="PANTHER" id="PTHR43020">
    <property type="entry name" value="CDK5 REGULATORY SUBUNIT-ASSOCIATED PROTEIN 1"/>
    <property type="match status" value="1"/>
</dbReference>
<gene>
    <name evidence="13" type="primary">miaB</name>
    <name evidence="17" type="ORF">SYNTR_0846</name>
</gene>
<dbReference type="InterPro" id="IPR023404">
    <property type="entry name" value="rSAM_horseshoe"/>
</dbReference>
<proteinExistence type="inferred from homology"/>
<dbReference type="Proteomes" id="UP000426444">
    <property type="component" value="Chromosome"/>
</dbReference>
<dbReference type="Pfam" id="PF01938">
    <property type="entry name" value="TRAM"/>
    <property type="match status" value="1"/>
</dbReference>
<dbReference type="PROSITE" id="PS01278">
    <property type="entry name" value="MTTASE_RADICAL"/>
    <property type="match status" value="1"/>
</dbReference>
<dbReference type="InterPro" id="IPR006463">
    <property type="entry name" value="MiaB_methiolase"/>
</dbReference>
<keyword evidence="13" id="KW-0819">tRNA processing</keyword>
<comment type="subunit">
    <text evidence="13">Monomer.</text>
</comment>
<dbReference type="NCBIfam" id="TIGR00089">
    <property type="entry name" value="MiaB/RimO family radical SAM methylthiotransferase"/>
    <property type="match status" value="1"/>
</dbReference>
<dbReference type="HAMAP" id="MF_01864">
    <property type="entry name" value="tRNA_metthiotr_MiaB"/>
    <property type="match status" value="1"/>
</dbReference>
<feature type="binding site" evidence="13">
    <location>
        <position position="88"/>
    </location>
    <ligand>
        <name>[4Fe-4S] cluster</name>
        <dbReference type="ChEBI" id="CHEBI:49883"/>
        <label>1</label>
    </ligand>
</feature>
<dbReference type="AlphaFoldDB" id="A0A6I6DAR9"/>